<dbReference type="AlphaFoldDB" id="A0AAN8VMZ9"/>
<comment type="caution">
    <text evidence="3">The sequence shown here is derived from an EMBL/GenBank/DDBJ whole genome shotgun (WGS) entry which is preliminary data.</text>
</comment>
<protein>
    <recommendedName>
        <fullName evidence="2">Protein-tyrosine-phosphatase MKP1 C-terminal domain-containing protein</fullName>
    </recommendedName>
</protein>
<feature type="transmembrane region" description="Helical" evidence="1">
    <location>
        <begin position="108"/>
        <end position="130"/>
    </location>
</feature>
<sequence>MHCFNDGDPNSVYLFFAPALSLARNMNVVLYISLGSKVACKKCLTQSINDDGICNNSQAHWRAVGDDFLNQMGLPLCVPIQFSMHPRSLAACQFPDYVTWPTKKKCHFLAVVFLLVLTHVSVRIAFRAYLVLVIREGEEPEQLLNHLSTCYFEQQKTMAAG</sequence>
<keyword evidence="1" id="KW-0472">Membrane</keyword>
<dbReference type="EMBL" id="JBAMMX010000007">
    <property type="protein sequence ID" value="KAK6937055.1"/>
    <property type="molecule type" value="Genomic_DNA"/>
</dbReference>
<dbReference type="Pfam" id="PF25466">
    <property type="entry name" value="MPK1_gelsolin_C"/>
    <property type="match status" value="1"/>
</dbReference>
<feature type="domain" description="Protein-tyrosine-phosphatase MKP1 C-terminal" evidence="2">
    <location>
        <begin position="1"/>
        <end position="81"/>
    </location>
</feature>
<dbReference type="Proteomes" id="UP001370490">
    <property type="component" value="Unassembled WGS sequence"/>
</dbReference>
<proteinExistence type="predicted"/>
<keyword evidence="4" id="KW-1185">Reference proteome</keyword>
<accession>A0AAN8VMZ9</accession>
<name>A0AAN8VMZ9_9MAGN</name>
<reference evidence="3 4" key="1">
    <citation type="submission" date="2023-12" db="EMBL/GenBank/DDBJ databases">
        <title>A high-quality genome assembly for Dillenia turbinata (Dilleniales).</title>
        <authorList>
            <person name="Chanderbali A."/>
        </authorList>
    </citation>
    <scope>NUCLEOTIDE SEQUENCE [LARGE SCALE GENOMIC DNA]</scope>
    <source>
        <strain evidence="3">LSX21</strain>
        <tissue evidence="3">Leaf</tissue>
    </source>
</reference>
<keyword evidence="1" id="KW-0812">Transmembrane</keyword>
<gene>
    <name evidence="3" type="ORF">RJ641_034085</name>
</gene>
<feature type="transmembrane region" description="Helical" evidence="1">
    <location>
        <begin position="12"/>
        <end position="32"/>
    </location>
</feature>
<evidence type="ECO:0000313" key="4">
    <source>
        <dbReference type="Proteomes" id="UP001370490"/>
    </source>
</evidence>
<evidence type="ECO:0000259" key="2">
    <source>
        <dbReference type="Pfam" id="PF25466"/>
    </source>
</evidence>
<organism evidence="3 4">
    <name type="scientific">Dillenia turbinata</name>
    <dbReference type="NCBI Taxonomy" id="194707"/>
    <lineage>
        <taxon>Eukaryota</taxon>
        <taxon>Viridiplantae</taxon>
        <taxon>Streptophyta</taxon>
        <taxon>Embryophyta</taxon>
        <taxon>Tracheophyta</taxon>
        <taxon>Spermatophyta</taxon>
        <taxon>Magnoliopsida</taxon>
        <taxon>eudicotyledons</taxon>
        <taxon>Gunneridae</taxon>
        <taxon>Pentapetalae</taxon>
        <taxon>Dilleniales</taxon>
        <taxon>Dilleniaceae</taxon>
        <taxon>Dillenia</taxon>
    </lineage>
</organism>
<evidence type="ECO:0000313" key="3">
    <source>
        <dbReference type="EMBL" id="KAK6937055.1"/>
    </source>
</evidence>
<evidence type="ECO:0000256" key="1">
    <source>
        <dbReference type="SAM" id="Phobius"/>
    </source>
</evidence>
<keyword evidence="1" id="KW-1133">Transmembrane helix</keyword>
<dbReference type="InterPro" id="IPR057528">
    <property type="entry name" value="MPK1_C"/>
</dbReference>